<evidence type="ECO:0000256" key="1">
    <source>
        <dbReference type="SAM" id="MobiDB-lite"/>
    </source>
</evidence>
<dbReference type="Pfam" id="PF07563">
    <property type="entry name" value="DUF1541"/>
    <property type="match status" value="2"/>
</dbReference>
<evidence type="ECO:0000256" key="2">
    <source>
        <dbReference type="SAM" id="SignalP"/>
    </source>
</evidence>
<protein>
    <recommendedName>
        <fullName evidence="3">DUF1541 domain-containing protein</fullName>
    </recommendedName>
</protein>
<feature type="compositionally biased region" description="Basic and acidic residues" evidence="1">
    <location>
        <begin position="26"/>
        <end position="37"/>
    </location>
</feature>
<feature type="domain" description="DUF1541" evidence="3">
    <location>
        <begin position="132"/>
        <end position="182"/>
    </location>
</feature>
<dbReference type="EMBL" id="NPBH01000043">
    <property type="protein sequence ID" value="PAE07586.1"/>
    <property type="molecule type" value="Genomic_DNA"/>
</dbReference>
<evidence type="ECO:0000313" key="4">
    <source>
        <dbReference type="EMBL" id="PAE07586.1"/>
    </source>
</evidence>
<proteinExistence type="predicted"/>
<feature type="region of interest" description="Disordered" evidence="1">
    <location>
        <begin position="26"/>
        <end position="62"/>
    </location>
</feature>
<dbReference type="Proteomes" id="UP000216475">
    <property type="component" value="Unassembled WGS sequence"/>
</dbReference>
<accession>A0A268HCH6</accession>
<sequence length="188" mass="20407">MLQKKIMVGILLLTVSILAACGSGKDREMDTMDHSSPSEESMEGMHHSSSGELPEGLQEAENPTYKAGSKAIITADHMGGMDGAEATITGAYKTIAYAISFIRTDTGEDIKWHKWIIHEEIEDACDVPYEAGDEVTVSTDHMEGMDGADAVIDSAVNTTVYMVDYTSTIDGQEVKNHKWVTESELSAK</sequence>
<keyword evidence="2" id="KW-0732">Signal</keyword>
<dbReference type="Gene3D" id="2.30.30.1210">
    <property type="entry name" value="Domain of unknown function DUF1541"/>
    <property type="match status" value="1"/>
</dbReference>
<dbReference type="PROSITE" id="PS51257">
    <property type="entry name" value="PROKAR_LIPOPROTEIN"/>
    <property type="match status" value="1"/>
</dbReference>
<name>A0A268HCH6_9BACI</name>
<gene>
    <name evidence="4" type="ORF">CHI12_10485</name>
</gene>
<feature type="signal peptide" evidence="2">
    <location>
        <begin position="1"/>
        <end position="19"/>
    </location>
</feature>
<reference evidence="4 5" key="1">
    <citation type="submission" date="2017-07" db="EMBL/GenBank/DDBJ databases">
        <title>Isolation and whole genome analysis of endospore-forming bacteria from heroin.</title>
        <authorList>
            <person name="Kalinowski J."/>
            <person name="Ahrens B."/>
            <person name="Al-Dilaimi A."/>
            <person name="Winkler A."/>
            <person name="Wibberg D."/>
            <person name="Schleenbecker U."/>
            <person name="Ruckert C."/>
            <person name="Wolfel R."/>
            <person name="Grass G."/>
        </authorList>
    </citation>
    <scope>NUCLEOTIDE SEQUENCE [LARGE SCALE GENOMIC DNA]</scope>
    <source>
        <strain evidence="4 5">7509</strain>
    </source>
</reference>
<dbReference type="RefSeq" id="WP_095270396.1">
    <property type="nucleotide sequence ID" value="NZ_NPBH01000043.1"/>
</dbReference>
<organism evidence="4 5">
    <name type="scientific">Terribacillus saccharophilus</name>
    <dbReference type="NCBI Taxonomy" id="361277"/>
    <lineage>
        <taxon>Bacteria</taxon>
        <taxon>Bacillati</taxon>
        <taxon>Bacillota</taxon>
        <taxon>Bacilli</taxon>
        <taxon>Bacillales</taxon>
        <taxon>Bacillaceae</taxon>
        <taxon>Terribacillus</taxon>
    </lineage>
</organism>
<dbReference type="AlphaFoldDB" id="A0A268HCH6"/>
<feature type="domain" description="DUF1541" evidence="3">
    <location>
        <begin position="68"/>
        <end position="118"/>
    </location>
</feature>
<evidence type="ECO:0000313" key="5">
    <source>
        <dbReference type="Proteomes" id="UP000216475"/>
    </source>
</evidence>
<feature type="chain" id="PRO_5012130987" description="DUF1541 domain-containing protein" evidence="2">
    <location>
        <begin position="20"/>
        <end position="188"/>
    </location>
</feature>
<dbReference type="InterPro" id="IPR011438">
    <property type="entry name" value="DUF1541"/>
</dbReference>
<comment type="caution">
    <text evidence="4">The sequence shown here is derived from an EMBL/GenBank/DDBJ whole genome shotgun (WGS) entry which is preliminary data.</text>
</comment>
<evidence type="ECO:0000259" key="3">
    <source>
        <dbReference type="Pfam" id="PF07563"/>
    </source>
</evidence>